<comment type="caution">
    <text evidence="1">The sequence shown here is derived from an EMBL/GenBank/DDBJ whole genome shotgun (WGS) entry which is preliminary data.</text>
</comment>
<protein>
    <submittedName>
        <fullName evidence="1">Uncharacterized protein</fullName>
    </submittedName>
</protein>
<proteinExistence type="predicted"/>
<organism evidence="1 2">
    <name type="scientific">Dallia pectoralis</name>
    <name type="common">Alaska blackfish</name>
    <dbReference type="NCBI Taxonomy" id="75939"/>
    <lineage>
        <taxon>Eukaryota</taxon>
        <taxon>Metazoa</taxon>
        <taxon>Chordata</taxon>
        <taxon>Craniata</taxon>
        <taxon>Vertebrata</taxon>
        <taxon>Euteleostomi</taxon>
        <taxon>Actinopterygii</taxon>
        <taxon>Neopterygii</taxon>
        <taxon>Teleostei</taxon>
        <taxon>Protacanthopterygii</taxon>
        <taxon>Esociformes</taxon>
        <taxon>Umbridae</taxon>
        <taxon>Dallia</taxon>
    </lineage>
</organism>
<dbReference type="EMBL" id="CM055744">
    <property type="protein sequence ID" value="KAJ7998617.1"/>
    <property type="molecule type" value="Genomic_DNA"/>
</dbReference>
<keyword evidence="2" id="KW-1185">Reference proteome</keyword>
<evidence type="ECO:0000313" key="2">
    <source>
        <dbReference type="Proteomes" id="UP001157502"/>
    </source>
</evidence>
<evidence type="ECO:0000313" key="1">
    <source>
        <dbReference type="EMBL" id="KAJ7998617.1"/>
    </source>
</evidence>
<name>A0ACC2G4W6_DALPE</name>
<sequence>MLGKRIMSLTVGGRTVTHLVWVSNVQDPCILGLEAARCQLDLASGTMGFGEGPAVTLDSPGNRSGGWSCSAAVPLQPGGDASPHADTVPHRRALSPAAPCFIPGDTVNAPPAVAPAGATPSLSETDPDPSLAGVKDICRTNSEGLSSEQREQLKQLLVEFKDSFAWDEQGVGCTHLVQHEIDTGDAQPIKTRPRRIPLARQEAADRAVEEMEQAGFIEPSNSPWSAPVVMVPKRGGKLRFCVDYRELNAVTRKDSYPIPRVDESLDLVGESSWFSSLDLRSGYWQVPLAPEARAKTAFSTHRGHWQFTVLCFGLCNAPATFERLMDQVLSDIPSQQCLVYLDDILAHGTSFEGALAALRGVLERVREAGLKLHPEKCHFMQREVTFLGHQVGEKGVGTLLDKVEAVRDWPVPTTKQQVKSFLGLASYYRRFVKGFSNIAFPLTGLLGKNREFKWTSECQQAFTTLKRALGEAPVIAPPVPSEPFILDTDASNVGMGAVLAQPGPEGERVVAYFSRTFSKEERRYCVTRRELLAVVAAVRHFKYYLCGVRFLVRTDHAALQWLLSFKEPEGQIARWLEELQSFNFQVEHRAGARHGNADALSRRPCAEEGCGYCEKRVARERELCQEEGVVAEVSQLGLPGLSGMHVVDVNEWREKQEEDSELSMVLQWVREGRRPSREEVGPLSPAVKGLWAGFSELRLAEGVLQRGWKAPATGEVTWQVVVPKSMRMAVLGQLHGGAGAGHFGTTKTLRRLRKGFYWGQHRRDVEDYCRQCDRCAARKGPPGQSRAQLQQFPVGAPLERIGVDIVGPFPVSEGGNRWVLTAIDYFTKWPEAYALPNQEAETIVNALLGGFISRFGVPETIHSDQGRNFESRVFAEMCQRLGVEKTRTTPLHPQSDGLVERFHRTLGQQLAIVTEKHQKDWDTHLPLVLMACWSAVQDSTACSPALLMLGRELRTPAEMVFGRPPEEAPLPAGLDYARRLQDRLESAHSFARQQMERAGMRQKRHYDTRAKGRHFVAGELVWLHNPARKKGRCPKLDSAWVGPCQILERLGEVVYRIQMPLRRRRVAVHRDRLAPYRGRQTLGGEEPDSGDSQGPVEEGPQNAGAEQPATAEVVETICGQSRERAWRERRRPGRFNDFVCALGVEGL</sequence>
<accession>A0ACC2G4W6</accession>
<gene>
    <name evidence="1" type="ORF">DPEC_G00206750</name>
</gene>
<dbReference type="Proteomes" id="UP001157502">
    <property type="component" value="Chromosome 17"/>
</dbReference>
<reference evidence="1" key="1">
    <citation type="submission" date="2021-05" db="EMBL/GenBank/DDBJ databases">
        <authorList>
            <person name="Pan Q."/>
            <person name="Jouanno E."/>
            <person name="Zahm M."/>
            <person name="Klopp C."/>
            <person name="Cabau C."/>
            <person name="Louis A."/>
            <person name="Berthelot C."/>
            <person name="Parey E."/>
            <person name="Roest Crollius H."/>
            <person name="Montfort J."/>
            <person name="Robinson-Rechavi M."/>
            <person name="Bouchez O."/>
            <person name="Lampietro C."/>
            <person name="Lopez Roques C."/>
            <person name="Donnadieu C."/>
            <person name="Postlethwait J."/>
            <person name="Bobe J."/>
            <person name="Dillon D."/>
            <person name="Chandos A."/>
            <person name="von Hippel F."/>
            <person name="Guiguen Y."/>
        </authorList>
    </citation>
    <scope>NUCLEOTIDE SEQUENCE</scope>
    <source>
        <strain evidence="1">YG-Jan2019</strain>
    </source>
</reference>